<evidence type="ECO:0000313" key="1">
    <source>
        <dbReference type="EMBL" id="GAH12241.1"/>
    </source>
</evidence>
<sequence length="131" mass="15021">MPANYKPKINKLLLEKGNAFLPNNFVASKLNVPEILIGREKEKKIIADNISEILREEGSKIIRIFGSAGVGKSSIILYLREASRNEEFEELLNDIDDFDSIPYIYLIYIQMESKIPTGGLILKFFKHIYNE</sequence>
<dbReference type="InterPro" id="IPR027417">
    <property type="entry name" value="P-loop_NTPase"/>
</dbReference>
<comment type="caution">
    <text evidence="1">The sequence shown here is derived from an EMBL/GenBank/DDBJ whole genome shotgun (WGS) entry which is preliminary data.</text>
</comment>
<dbReference type="Gene3D" id="3.40.50.300">
    <property type="entry name" value="P-loop containing nucleotide triphosphate hydrolases"/>
    <property type="match status" value="1"/>
</dbReference>
<dbReference type="EMBL" id="BART01032559">
    <property type="protein sequence ID" value="GAH12241.1"/>
    <property type="molecule type" value="Genomic_DNA"/>
</dbReference>
<proteinExistence type="predicted"/>
<feature type="non-terminal residue" evidence="1">
    <location>
        <position position="131"/>
    </location>
</feature>
<dbReference type="SUPFAM" id="SSF52540">
    <property type="entry name" value="P-loop containing nucleoside triphosphate hydrolases"/>
    <property type="match status" value="1"/>
</dbReference>
<accession>X1CUQ8</accession>
<name>X1CUQ8_9ZZZZ</name>
<protein>
    <submittedName>
        <fullName evidence="1">Uncharacterized protein</fullName>
    </submittedName>
</protein>
<organism evidence="1">
    <name type="scientific">marine sediment metagenome</name>
    <dbReference type="NCBI Taxonomy" id="412755"/>
    <lineage>
        <taxon>unclassified sequences</taxon>
        <taxon>metagenomes</taxon>
        <taxon>ecological metagenomes</taxon>
    </lineage>
</organism>
<gene>
    <name evidence="1" type="ORF">S01H4_56226</name>
</gene>
<dbReference type="AlphaFoldDB" id="X1CUQ8"/>
<reference evidence="1" key="1">
    <citation type="journal article" date="2014" name="Front. Microbiol.">
        <title>High frequency of phylogenetically diverse reductive dehalogenase-homologous genes in deep subseafloor sedimentary metagenomes.</title>
        <authorList>
            <person name="Kawai M."/>
            <person name="Futagami T."/>
            <person name="Toyoda A."/>
            <person name="Takaki Y."/>
            <person name="Nishi S."/>
            <person name="Hori S."/>
            <person name="Arai W."/>
            <person name="Tsubouchi T."/>
            <person name="Morono Y."/>
            <person name="Uchiyama I."/>
            <person name="Ito T."/>
            <person name="Fujiyama A."/>
            <person name="Inagaki F."/>
            <person name="Takami H."/>
        </authorList>
    </citation>
    <scope>NUCLEOTIDE SEQUENCE</scope>
    <source>
        <strain evidence="1">Expedition CK06-06</strain>
    </source>
</reference>